<keyword evidence="3" id="KW-1185">Reference proteome</keyword>
<dbReference type="Gene3D" id="2.130.10.10">
    <property type="entry name" value="YVTN repeat-like/Quinoprotein amine dehydrogenase"/>
    <property type="match status" value="1"/>
</dbReference>
<dbReference type="Proteomes" id="UP000192247">
    <property type="component" value="Unassembled WGS sequence"/>
</dbReference>
<keyword evidence="2" id="KW-0418">Kinase</keyword>
<dbReference type="OrthoDB" id="6435680at2759"/>
<evidence type="ECO:0000313" key="3">
    <source>
        <dbReference type="Proteomes" id="UP000192247"/>
    </source>
</evidence>
<accession>A0A1V9X4F7</accession>
<sequence>MPSSGPSHPDDVPGAFGSDVQDLPFAEATKYGSSRMDLQSSAGSRQTPPLSNSGAPAQLPDCSTIDRLRRLKPVEPLPELVLVSTADGQVTAVDGSGRVVWRTDTGRPLLQASLKKISRDDGRGGSATYIPSLDGSLYKFDGKQIEVVATADSVMYSSVKTDPWVLTGGRETKTLGIDPRTGQIR</sequence>
<dbReference type="InParanoid" id="A0A1V9X4F7"/>
<keyword evidence="2" id="KW-0648">Protein biosynthesis</keyword>
<feature type="compositionally biased region" description="Polar residues" evidence="1">
    <location>
        <begin position="36"/>
        <end position="55"/>
    </location>
</feature>
<evidence type="ECO:0000256" key="1">
    <source>
        <dbReference type="SAM" id="MobiDB-lite"/>
    </source>
</evidence>
<evidence type="ECO:0000313" key="2">
    <source>
        <dbReference type="EMBL" id="OQR68263.1"/>
    </source>
</evidence>
<protein>
    <submittedName>
        <fullName evidence="2">Eukaryotic translation initiation factor 2-alpha kinase-like</fullName>
    </submittedName>
</protein>
<dbReference type="InterPro" id="IPR011047">
    <property type="entry name" value="Quinoprotein_ADH-like_sf"/>
</dbReference>
<dbReference type="EMBL" id="MNPL01025528">
    <property type="protein sequence ID" value="OQR68263.1"/>
    <property type="molecule type" value="Genomic_DNA"/>
</dbReference>
<dbReference type="GO" id="GO:0016301">
    <property type="term" value="F:kinase activity"/>
    <property type="evidence" value="ECO:0007669"/>
    <property type="project" value="UniProtKB-KW"/>
</dbReference>
<dbReference type="InterPro" id="IPR015943">
    <property type="entry name" value="WD40/YVTN_repeat-like_dom_sf"/>
</dbReference>
<keyword evidence="2" id="KW-0808">Transferase</keyword>
<dbReference type="STRING" id="418985.A0A1V9X4F7"/>
<name>A0A1V9X4F7_9ACAR</name>
<dbReference type="GO" id="GO:0003743">
    <property type="term" value="F:translation initiation factor activity"/>
    <property type="evidence" value="ECO:0007669"/>
    <property type="project" value="UniProtKB-KW"/>
</dbReference>
<proteinExistence type="predicted"/>
<comment type="caution">
    <text evidence="2">The sequence shown here is derived from an EMBL/GenBank/DDBJ whole genome shotgun (WGS) entry which is preliminary data.</text>
</comment>
<gene>
    <name evidence="2" type="ORF">BIW11_02051</name>
</gene>
<dbReference type="AlphaFoldDB" id="A0A1V9X4F7"/>
<dbReference type="SUPFAM" id="SSF50998">
    <property type="entry name" value="Quinoprotein alcohol dehydrogenase-like"/>
    <property type="match status" value="1"/>
</dbReference>
<organism evidence="2 3">
    <name type="scientific">Tropilaelaps mercedesae</name>
    <dbReference type="NCBI Taxonomy" id="418985"/>
    <lineage>
        <taxon>Eukaryota</taxon>
        <taxon>Metazoa</taxon>
        <taxon>Ecdysozoa</taxon>
        <taxon>Arthropoda</taxon>
        <taxon>Chelicerata</taxon>
        <taxon>Arachnida</taxon>
        <taxon>Acari</taxon>
        <taxon>Parasitiformes</taxon>
        <taxon>Mesostigmata</taxon>
        <taxon>Gamasina</taxon>
        <taxon>Dermanyssoidea</taxon>
        <taxon>Laelapidae</taxon>
        <taxon>Tropilaelaps</taxon>
    </lineage>
</organism>
<feature type="region of interest" description="Disordered" evidence="1">
    <location>
        <begin position="1"/>
        <end position="64"/>
    </location>
</feature>
<reference evidence="2 3" key="1">
    <citation type="journal article" date="2017" name="Gigascience">
        <title>Draft genome of the honey bee ectoparasitic mite, Tropilaelaps mercedesae, is shaped by the parasitic life history.</title>
        <authorList>
            <person name="Dong X."/>
            <person name="Armstrong S.D."/>
            <person name="Xia D."/>
            <person name="Makepeace B.L."/>
            <person name="Darby A.C."/>
            <person name="Kadowaki T."/>
        </authorList>
    </citation>
    <scope>NUCLEOTIDE SEQUENCE [LARGE SCALE GENOMIC DNA]</scope>
    <source>
        <strain evidence="2">Wuxi-XJTLU</strain>
    </source>
</reference>
<keyword evidence="2" id="KW-0396">Initiation factor</keyword>